<protein>
    <submittedName>
        <fullName evidence="1">Uncharacterized protein</fullName>
    </submittedName>
</protein>
<proteinExistence type="predicted"/>
<reference evidence="1 2" key="1">
    <citation type="submission" date="2021-08" db="EMBL/GenBank/DDBJ databases">
        <title>Collinsella faecalis sp. nov. isolated from swine faeces.</title>
        <authorList>
            <person name="Oh B.S."/>
            <person name="Lee J.H."/>
        </authorList>
    </citation>
    <scope>NUCLEOTIDE SEQUENCE [LARGE SCALE GENOMIC DNA]</scope>
    <source>
        <strain evidence="1 2">AGMB00827</strain>
    </source>
</reference>
<dbReference type="RefSeq" id="WP_222198509.1">
    <property type="nucleotide sequence ID" value="NZ_JAIMFO010000004.1"/>
</dbReference>
<name>A0ABS7MHE4_9ACTN</name>
<sequence length="367" mass="40043">MDRATWSERSSSTTYKYVRVSRATGEEVAVLPMLAAGSITRNNDVRIIETAEAACTAPFDIGSDLVRIYLETAWPAGNTASVALGTFTAASPSRRVTGAYSVAAVKFQGRLQELLSDRFTSPVSVPANTPAVERAKQVCEEAGLVVIADASDYKISRARTYGVGVRKESGEIGDTKLDMVNDLLSLAGFSGARTDAMGRVVFRRYTPLVKRPVAWEFREGPSAKFERHLTEERDAMDVANRVVVCYSTEKETVIGVASDEDPASEFSKPAVGRWITKSYTYSDLPAGATPEKRKEAANERAAQLLKQGQSIIERLNIRHAFAPIGVGDAVEFSYPTAGIAGKFEVRTQRLLLKAGCPTETELRRFVR</sequence>
<accession>A0ABS7MHE4</accession>
<evidence type="ECO:0000313" key="2">
    <source>
        <dbReference type="Proteomes" id="UP000700908"/>
    </source>
</evidence>
<evidence type="ECO:0000313" key="1">
    <source>
        <dbReference type="EMBL" id="MBY4796779.1"/>
    </source>
</evidence>
<organism evidence="1 2">
    <name type="scientific">Collinsella ureilytica</name>
    <dbReference type="NCBI Taxonomy" id="2869515"/>
    <lineage>
        <taxon>Bacteria</taxon>
        <taxon>Bacillati</taxon>
        <taxon>Actinomycetota</taxon>
        <taxon>Coriobacteriia</taxon>
        <taxon>Coriobacteriales</taxon>
        <taxon>Coriobacteriaceae</taxon>
        <taxon>Collinsella</taxon>
    </lineage>
</organism>
<dbReference type="Proteomes" id="UP000700908">
    <property type="component" value="Unassembled WGS sequence"/>
</dbReference>
<keyword evidence="2" id="KW-1185">Reference proteome</keyword>
<gene>
    <name evidence="1" type="ORF">K6V98_00140</name>
</gene>
<comment type="caution">
    <text evidence="1">The sequence shown here is derived from an EMBL/GenBank/DDBJ whole genome shotgun (WGS) entry which is preliminary data.</text>
</comment>
<dbReference type="EMBL" id="JAIMFO010000004">
    <property type="protein sequence ID" value="MBY4796779.1"/>
    <property type="molecule type" value="Genomic_DNA"/>
</dbReference>